<protein>
    <submittedName>
        <fullName evidence="2">Uncharacterized protein</fullName>
    </submittedName>
</protein>
<keyword evidence="3" id="KW-1185">Reference proteome</keyword>
<name>A0ABV5YDL8_9ACTN</name>
<evidence type="ECO:0000256" key="1">
    <source>
        <dbReference type="SAM" id="MobiDB-lite"/>
    </source>
</evidence>
<reference evidence="2 3" key="1">
    <citation type="submission" date="2024-09" db="EMBL/GenBank/DDBJ databases">
        <authorList>
            <person name="Sun Q."/>
            <person name="Mori K."/>
        </authorList>
    </citation>
    <scope>NUCLEOTIDE SEQUENCE [LARGE SCALE GENOMIC DNA]</scope>
    <source>
        <strain evidence="2 3">TBRC 0563</strain>
    </source>
</reference>
<sequence length="52" mass="5094">MTGVAGLDSFGSVVALPVMAAVLVPGTAIPTWPSGRAADDPAGVPSFQAPSR</sequence>
<gene>
    <name evidence="2" type="ORF">ACFFNX_13190</name>
</gene>
<organism evidence="2 3">
    <name type="scientific">Actinoallomurus acaciae</name>
    <dbReference type="NCBI Taxonomy" id="502577"/>
    <lineage>
        <taxon>Bacteria</taxon>
        <taxon>Bacillati</taxon>
        <taxon>Actinomycetota</taxon>
        <taxon>Actinomycetes</taxon>
        <taxon>Streptosporangiales</taxon>
        <taxon>Thermomonosporaceae</taxon>
        <taxon>Actinoallomurus</taxon>
    </lineage>
</organism>
<dbReference type="EMBL" id="JBHLZP010000076">
    <property type="protein sequence ID" value="MFB9833143.1"/>
    <property type="molecule type" value="Genomic_DNA"/>
</dbReference>
<evidence type="ECO:0000313" key="3">
    <source>
        <dbReference type="Proteomes" id="UP001589627"/>
    </source>
</evidence>
<evidence type="ECO:0000313" key="2">
    <source>
        <dbReference type="EMBL" id="MFB9833143.1"/>
    </source>
</evidence>
<proteinExistence type="predicted"/>
<comment type="caution">
    <text evidence="2">The sequence shown here is derived from an EMBL/GenBank/DDBJ whole genome shotgun (WGS) entry which is preliminary data.</text>
</comment>
<dbReference type="RefSeq" id="WP_378200200.1">
    <property type="nucleotide sequence ID" value="NZ_JBHLZP010000076.1"/>
</dbReference>
<feature type="region of interest" description="Disordered" evidence="1">
    <location>
        <begin position="32"/>
        <end position="52"/>
    </location>
</feature>
<accession>A0ABV5YDL8</accession>
<dbReference type="Proteomes" id="UP001589627">
    <property type="component" value="Unassembled WGS sequence"/>
</dbReference>